<evidence type="ECO:0000256" key="1">
    <source>
        <dbReference type="ARBA" id="ARBA00004496"/>
    </source>
</evidence>
<dbReference type="InterPro" id="IPR041522">
    <property type="entry name" value="CdaR_GGDEF"/>
</dbReference>
<dbReference type="PANTHER" id="PTHR42713">
    <property type="entry name" value="HISTIDINE KINASE-RELATED"/>
    <property type="match status" value="1"/>
</dbReference>
<reference evidence="12" key="1">
    <citation type="journal article" date="2019" name="Int. J. Syst. Evol. Microbiol.">
        <title>The Global Catalogue of Microorganisms (GCM) 10K type strain sequencing project: providing services to taxonomists for standard genome sequencing and annotation.</title>
        <authorList>
            <consortium name="The Broad Institute Genomics Platform"/>
            <consortium name="The Broad Institute Genome Sequencing Center for Infectious Disease"/>
            <person name="Wu L."/>
            <person name="Ma J."/>
        </authorList>
    </citation>
    <scope>NUCLEOTIDE SEQUENCE [LARGE SCALE GENOMIC DNA]</scope>
    <source>
        <strain evidence="12">CGMCC 1.18578</strain>
    </source>
</reference>
<comment type="subcellular location">
    <subcellularLocation>
        <location evidence="1">Cytoplasm</location>
    </subcellularLocation>
</comment>
<evidence type="ECO:0000313" key="12">
    <source>
        <dbReference type="Proteomes" id="UP001596108"/>
    </source>
</evidence>
<evidence type="ECO:0000256" key="2">
    <source>
        <dbReference type="ARBA" id="ARBA00022490"/>
    </source>
</evidence>
<dbReference type="InterPro" id="IPR011006">
    <property type="entry name" value="CheY-like_superfamily"/>
</dbReference>
<dbReference type="EMBL" id="JBHSNC010000024">
    <property type="protein sequence ID" value="MFC5529333.1"/>
    <property type="molecule type" value="Genomic_DNA"/>
</dbReference>
<organism evidence="11 12">
    <name type="scientific">Cohnella yongneupensis</name>
    <dbReference type="NCBI Taxonomy" id="425006"/>
    <lineage>
        <taxon>Bacteria</taxon>
        <taxon>Bacillati</taxon>
        <taxon>Bacillota</taxon>
        <taxon>Bacilli</taxon>
        <taxon>Bacillales</taxon>
        <taxon>Paenibacillaceae</taxon>
        <taxon>Cohnella</taxon>
    </lineage>
</organism>
<dbReference type="SUPFAM" id="SSF46689">
    <property type="entry name" value="Homeodomain-like"/>
    <property type="match status" value="2"/>
</dbReference>
<keyword evidence="7" id="KW-0804">Transcription</keyword>
<dbReference type="InterPro" id="IPR001789">
    <property type="entry name" value="Sig_transdc_resp-reg_receiver"/>
</dbReference>
<evidence type="ECO:0000256" key="5">
    <source>
        <dbReference type="ARBA" id="ARBA00023015"/>
    </source>
</evidence>
<proteinExistence type="predicted"/>
<evidence type="ECO:0000313" key="11">
    <source>
        <dbReference type="EMBL" id="MFC5529333.1"/>
    </source>
</evidence>
<dbReference type="SMART" id="SM00342">
    <property type="entry name" value="HTH_ARAC"/>
    <property type="match status" value="1"/>
</dbReference>
<dbReference type="Gene3D" id="1.10.10.60">
    <property type="entry name" value="Homeodomain-like"/>
    <property type="match status" value="2"/>
</dbReference>
<gene>
    <name evidence="11" type="ORF">ACFPQ4_07710</name>
</gene>
<dbReference type="Gene3D" id="3.40.50.2300">
    <property type="match status" value="1"/>
</dbReference>
<keyword evidence="2" id="KW-0963">Cytoplasm</keyword>
<name>A0ABW0QWQ5_9BACL</name>
<evidence type="ECO:0000256" key="6">
    <source>
        <dbReference type="ARBA" id="ARBA00023125"/>
    </source>
</evidence>
<evidence type="ECO:0000256" key="7">
    <source>
        <dbReference type="ARBA" id="ARBA00023163"/>
    </source>
</evidence>
<evidence type="ECO:0000259" key="10">
    <source>
        <dbReference type="PROSITE" id="PS50110"/>
    </source>
</evidence>
<dbReference type="Pfam" id="PF17853">
    <property type="entry name" value="GGDEF_2"/>
    <property type="match status" value="1"/>
</dbReference>
<dbReference type="Proteomes" id="UP001596108">
    <property type="component" value="Unassembled WGS sequence"/>
</dbReference>
<dbReference type="CDD" id="cd17536">
    <property type="entry name" value="REC_YesN-like"/>
    <property type="match status" value="1"/>
</dbReference>
<dbReference type="PANTHER" id="PTHR42713:SF3">
    <property type="entry name" value="TRANSCRIPTIONAL REGULATORY PROTEIN HPTR"/>
    <property type="match status" value="1"/>
</dbReference>
<dbReference type="RefSeq" id="WP_378111203.1">
    <property type="nucleotide sequence ID" value="NZ_JBHSNC010000024.1"/>
</dbReference>
<dbReference type="SUPFAM" id="SSF52172">
    <property type="entry name" value="CheY-like"/>
    <property type="match status" value="1"/>
</dbReference>
<dbReference type="SMART" id="SM00448">
    <property type="entry name" value="REC"/>
    <property type="match status" value="1"/>
</dbReference>
<dbReference type="Pfam" id="PF12833">
    <property type="entry name" value="HTH_18"/>
    <property type="match status" value="1"/>
</dbReference>
<keyword evidence="12" id="KW-1185">Reference proteome</keyword>
<sequence length="536" mass="60837">MYKVILIDDEDEVREGIKIKTPWAACGFELVGDFENGRDAWEALETLKPDAVITDICMPFMDGLELAQRIYEHYRALKVVIVTGYEDFEYAKRAIKLKVSDYLLKPLNAQEFTDFLSKMKRELDEERSSKDDLTRLRSQLHQSLPLLKESFLEKLAKGQVSQDELNEGLEGYRLKLKGQSCLAMVADLDAARGDVIEHSESDLELLRFGVYNIVQEIVERENGGIVFRTREQKVCALLTGEEAHLRLFSQTIASYIRESVEKYLKLTVSVGIGTVCSSLDQLPRSFQEALSALDYRFMLGGNRTLCIQDMEFGRRTEVRYEAGWENQVISAMRTGSMSCVVPALRKGLDELRNSGASADQGYGAVHKLLAALMNWVAETGLGADKSLTDDLFAQAQSMKTLDAIQRWLEDVCSRILTELSSKRSNVVDSQMREAEQFIGRNYMNEELALSDVCGFLFMSISYFSTLFKQHTGSTFIEYLTRIRIDKAKELLAVTAHKTYEIASLVGYSDPHYFSVIFKRHTGRTPKEYRVLQKGIS</sequence>
<dbReference type="PROSITE" id="PS01124">
    <property type="entry name" value="HTH_ARAC_FAMILY_2"/>
    <property type="match status" value="1"/>
</dbReference>
<dbReference type="InterPro" id="IPR020449">
    <property type="entry name" value="Tscrpt_reg_AraC-type_HTH"/>
</dbReference>
<comment type="caution">
    <text evidence="11">The sequence shown here is derived from an EMBL/GenBank/DDBJ whole genome shotgun (WGS) entry which is preliminary data.</text>
</comment>
<keyword evidence="5" id="KW-0805">Transcription regulation</keyword>
<accession>A0ABW0QWQ5</accession>
<feature type="modified residue" description="4-aspartylphosphate" evidence="8">
    <location>
        <position position="55"/>
    </location>
</feature>
<dbReference type="InterPro" id="IPR009057">
    <property type="entry name" value="Homeodomain-like_sf"/>
</dbReference>
<dbReference type="InterPro" id="IPR051552">
    <property type="entry name" value="HptR"/>
</dbReference>
<protein>
    <submittedName>
        <fullName evidence="11">Response regulator</fullName>
    </submittedName>
</protein>
<feature type="domain" description="HTH araC/xylS-type" evidence="9">
    <location>
        <begin position="432"/>
        <end position="531"/>
    </location>
</feature>
<dbReference type="InterPro" id="IPR018060">
    <property type="entry name" value="HTH_AraC"/>
</dbReference>
<evidence type="ECO:0000256" key="4">
    <source>
        <dbReference type="ARBA" id="ARBA00023012"/>
    </source>
</evidence>
<feature type="domain" description="Response regulatory" evidence="10">
    <location>
        <begin position="3"/>
        <end position="120"/>
    </location>
</feature>
<dbReference type="Pfam" id="PF00072">
    <property type="entry name" value="Response_reg"/>
    <property type="match status" value="1"/>
</dbReference>
<dbReference type="PRINTS" id="PR00032">
    <property type="entry name" value="HTHARAC"/>
</dbReference>
<evidence type="ECO:0000259" key="9">
    <source>
        <dbReference type="PROSITE" id="PS01124"/>
    </source>
</evidence>
<keyword evidence="4" id="KW-0902">Two-component regulatory system</keyword>
<keyword evidence="3 8" id="KW-0597">Phosphoprotein</keyword>
<evidence type="ECO:0000256" key="3">
    <source>
        <dbReference type="ARBA" id="ARBA00022553"/>
    </source>
</evidence>
<keyword evidence="6" id="KW-0238">DNA-binding</keyword>
<evidence type="ECO:0000256" key="8">
    <source>
        <dbReference type="PROSITE-ProRule" id="PRU00169"/>
    </source>
</evidence>
<dbReference type="PROSITE" id="PS50110">
    <property type="entry name" value="RESPONSE_REGULATORY"/>
    <property type="match status" value="1"/>
</dbReference>